<keyword evidence="14" id="KW-1185">Reference proteome</keyword>
<evidence type="ECO:0000256" key="4">
    <source>
        <dbReference type="ARBA" id="ARBA00022692"/>
    </source>
</evidence>
<comment type="catalytic activity">
    <reaction evidence="11">
        <text>fluoride(in) = fluoride(out)</text>
        <dbReference type="Rhea" id="RHEA:76159"/>
        <dbReference type="ChEBI" id="CHEBI:17051"/>
    </reaction>
    <physiologicalReaction direction="left-to-right" evidence="11">
        <dbReference type="Rhea" id="RHEA:76160"/>
    </physiologicalReaction>
</comment>
<dbReference type="GO" id="GO:0062054">
    <property type="term" value="F:fluoride channel activity"/>
    <property type="evidence" value="ECO:0007669"/>
    <property type="project" value="UniProtKB-UniRule"/>
</dbReference>
<dbReference type="GO" id="GO:0005886">
    <property type="term" value="C:plasma membrane"/>
    <property type="evidence" value="ECO:0007669"/>
    <property type="project" value="UniProtKB-SubCell"/>
</dbReference>
<keyword evidence="12" id="KW-0813">Transport</keyword>
<comment type="caution">
    <text evidence="13">The sequence shown here is derived from an EMBL/GenBank/DDBJ whole genome shotgun (WGS) entry which is preliminary data.</text>
</comment>
<accession>A0A7W6NKM5</accession>
<evidence type="ECO:0000256" key="11">
    <source>
        <dbReference type="ARBA" id="ARBA00035585"/>
    </source>
</evidence>
<keyword evidence="5 12" id="KW-1133">Transmembrane helix</keyword>
<proteinExistence type="inferred from homology"/>
<evidence type="ECO:0000256" key="7">
    <source>
        <dbReference type="ARBA" id="ARBA00023065"/>
    </source>
</evidence>
<comment type="similarity">
    <text evidence="10 12">Belongs to the fluoride channel Fluc/FEX (TC 1.A.43) family.</text>
</comment>
<reference evidence="13 14" key="1">
    <citation type="submission" date="2020-08" db="EMBL/GenBank/DDBJ databases">
        <title>Genomic Encyclopedia of Type Strains, Phase IV (KMG-IV): sequencing the most valuable type-strain genomes for metagenomic binning, comparative biology and taxonomic classification.</title>
        <authorList>
            <person name="Goeker M."/>
        </authorList>
    </citation>
    <scope>NUCLEOTIDE SEQUENCE [LARGE SCALE GENOMIC DNA]</scope>
    <source>
        <strain evidence="13 14">DSM 29853</strain>
    </source>
</reference>
<evidence type="ECO:0000256" key="3">
    <source>
        <dbReference type="ARBA" id="ARBA00022519"/>
    </source>
</evidence>
<dbReference type="Proteomes" id="UP000528286">
    <property type="component" value="Unassembled WGS sequence"/>
</dbReference>
<dbReference type="PANTHER" id="PTHR28259">
    <property type="entry name" value="FLUORIDE EXPORT PROTEIN 1-RELATED"/>
    <property type="match status" value="1"/>
</dbReference>
<dbReference type="PANTHER" id="PTHR28259:SF1">
    <property type="entry name" value="FLUORIDE EXPORT PROTEIN 1-RELATED"/>
    <property type="match status" value="1"/>
</dbReference>
<keyword evidence="9 12" id="KW-0407">Ion channel</keyword>
<evidence type="ECO:0000256" key="6">
    <source>
        <dbReference type="ARBA" id="ARBA00023053"/>
    </source>
</evidence>
<evidence type="ECO:0000256" key="5">
    <source>
        <dbReference type="ARBA" id="ARBA00022989"/>
    </source>
</evidence>
<protein>
    <recommendedName>
        <fullName evidence="12">Fluoride-specific ion channel FluC</fullName>
    </recommendedName>
</protein>
<gene>
    <name evidence="12" type="primary">fluC</name>
    <name evidence="12" type="synonym">crcB</name>
    <name evidence="13" type="ORF">GGR23_001876</name>
</gene>
<dbReference type="NCBIfam" id="NF010791">
    <property type="entry name" value="PRK14195.1"/>
    <property type="match status" value="1"/>
</dbReference>
<comment type="function">
    <text evidence="12">Fluoride-specific ion channel. Important for reducing fluoride concentration in the cell, thus reducing its toxicity.</text>
</comment>
<evidence type="ECO:0000256" key="12">
    <source>
        <dbReference type="HAMAP-Rule" id="MF_00454"/>
    </source>
</evidence>
<keyword evidence="2 12" id="KW-1003">Cell membrane</keyword>
<feature type="transmembrane region" description="Helical" evidence="12">
    <location>
        <begin position="96"/>
        <end position="121"/>
    </location>
</feature>
<keyword evidence="12" id="KW-0479">Metal-binding</keyword>
<comment type="subcellular location">
    <subcellularLocation>
        <location evidence="1 12">Cell membrane</location>
        <topology evidence="1 12">Multi-pass membrane protein</topology>
    </subcellularLocation>
</comment>
<keyword evidence="3" id="KW-0997">Cell inner membrane</keyword>
<dbReference type="EMBL" id="JACIEZ010000003">
    <property type="protein sequence ID" value="MBB4064689.1"/>
    <property type="molecule type" value="Genomic_DNA"/>
</dbReference>
<dbReference type="RefSeq" id="WP_183365939.1">
    <property type="nucleotide sequence ID" value="NZ_JACIEZ010000003.1"/>
</dbReference>
<evidence type="ECO:0000256" key="8">
    <source>
        <dbReference type="ARBA" id="ARBA00023136"/>
    </source>
</evidence>
<evidence type="ECO:0000256" key="9">
    <source>
        <dbReference type="ARBA" id="ARBA00023303"/>
    </source>
</evidence>
<sequence>MVNMLLVAVGGAAGSVLRYMTGLGATRLLGPFFPWGTLIVNVAGSFVIGVFVEAIARRFGASEPARLLLVTGFLGGFTTFSSFSLDAAALMERGALGLAAAYVLASVVVSLGALFAGLALVRALA</sequence>
<dbReference type="InterPro" id="IPR003691">
    <property type="entry name" value="FluC"/>
</dbReference>
<keyword evidence="6 12" id="KW-0915">Sodium</keyword>
<dbReference type="HAMAP" id="MF_00454">
    <property type="entry name" value="FluC"/>
    <property type="match status" value="1"/>
</dbReference>
<evidence type="ECO:0000256" key="1">
    <source>
        <dbReference type="ARBA" id="ARBA00004651"/>
    </source>
</evidence>
<feature type="transmembrane region" description="Helical" evidence="12">
    <location>
        <begin position="67"/>
        <end position="90"/>
    </location>
</feature>
<dbReference type="Pfam" id="PF02537">
    <property type="entry name" value="CRCB"/>
    <property type="match status" value="1"/>
</dbReference>
<comment type="activity regulation">
    <text evidence="12">Na(+) is not transported, but it plays an essential structural role and its presence is essential for fluoride channel function.</text>
</comment>
<name>A0A7W6NKM5_9HYPH</name>
<feature type="transmembrane region" description="Helical" evidence="12">
    <location>
        <begin position="34"/>
        <end position="55"/>
    </location>
</feature>
<feature type="binding site" evidence="12">
    <location>
        <position position="78"/>
    </location>
    <ligand>
        <name>Na(+)</name>
        <dbReference type="ChEBI" id="CHEBI:29101"/>
        <note>structural</note>
    </ligand>
</feature>
<keyword evidence="8 12" id="KW-0472">Membrane</keyword>
<dbReference type="NCBIfam" id="NF010794">
    <property type="entry name" value="PRK14198.1"/>
    <property type="match status" value="1"/>
</dbReference>
<dbReference type="GO" id="GO:0046872">
    <property type="term" value="F:metal ion binding"/>
    <property type="evidence" value="ECO:0007669"/>
    <property type="project" value="UniProtKB-KW"/>
</dbReference>
<organism evidence="13 14">
    <name type="scientific">Gellertiella hungarica</name>
    <dbReference type="NCBI Taxonomy" id="1572859"/>
    <lineage>
        <taxon>Bacteria</taxon>
        <taxon>Pseudomonadati</taxon>
        <taxon>Pseudomonadota</taxon>
        <taxon>Alphaproteobacteria</taxon>
        <taxon>Hyphomicrobiales</taxon>
        <taxon>Rhizobiaceae</taxon>
        <taxon>Gellertiella</taxon>
    </lineage>
</organism>
<keyword evidence="7 12" id="KW-0406">Ion transport</keyword>
<evidence type="ECO:0000256" key="2">
    <source>
        <dbReference type="ARBA" id="ARBA00022475"/>
    </source>
</evidence>
<dbReference type="AlphaFoldDB" id="A0A7W6NKM5"/>
<dbReference type="GO" id="GO:0140114">
    <property type="term" value="P:cellular detoxification of fluoride"/>
    <property type="evidence" value="ECO:0007669"/>
    <property type="project" value="UniProtKB-UniRule"/>
</dbReference>
<evidence type="ECO:0000313" key="13">
    <source>
        <dbReference type="EMBL" id="MBB4064689.1"/>
    </source>
</evidence>
<evidence type="ECO:0000313" key="14">
    <source>
        <dbReference type="Proteomes" id="UP000528286"/>
    </source>
</evidence>
<evidence type="ECO:0000256" key="10">
    <source>
        <dbReference type="ARBA" id="ARBA00035120"/>
    </source>
</evidence>
<keyword evidence="4 12" id="KW-0812">Transmembrane</keyword>
<dbReference type="NCBIfam" id="TIGR00494">
    <property type="entry name" value="crcB"/>
    <property type="match status" value="1"/>
</dbReference>
<feature type="binding site" evidence="12">
    <location>
        <position position="75"/>
    </location>
    <ligand>
        <name>Na(+)</name>
        <dbReference type="ChEBI" id="CHEBI:29101"/>
        <note>structural</note>
    </ligand>
</feature>
<dbReference type="NCBIfam" id="NF010805">
    <property type="entry name" value="PRK14209.1"/>
    <property type="match status" value="1"/>
</dbReference>